<dbReference type="Proteomes" id="UP001163046">
    <property type="component" value="Unassembled WGS sequence"/>
</dbReference>
<evidence type="ECO:0000313" key="2">
    <source>
        <dbReference type="Proteomes" id="UP001163046"/>
    </source>
</evidence>
<dbReference type="OrthoDB" id="5988743at2759"/>
<accession>A0A9W9ZL59</accession>
<reference evidence="1" key="1">
    <citation type="submission" date="2023-01" db="EMBL/GenBank/DDBJ databases">
        <title>Genome assembly of the deep-sea coral Lophelia pertusa.</title>
        <authorList>
            <person name="Herrera S."/>
            <person name="Cordes E."/>
        </authorList>
    </citation>
    <scope>NUCLEOTIDE SEQUENCE</scope>
    <source>
        <strain evidence="1">USNM1676648</strain>
        <tissue evidence="1">Polyp</tissue>
    </source>
</reference>
<dbReference type="EMBL" id="MU825896">
    <property type="protein sequence ID" value="KAJ7383642.1"/>
    <property type="molecule type" value="Genomic_DNA"/>
</dbReference>
<proteinExistence type="predicted"/>
<sequence>MVSGVKCSWSNGGYLEVDLHNCHKPINYHVLFNAPGKHVFKNLTLQKGDEKVLYDGKVTVNLKVAELKREGNVVTTTVQLITCSKLPKLCSSTNLTVGPTAILCENAELPRIQCKCCSLQTVWF</sequence>
<keyword evidence="2" id="KW-1185">Reference proteome</keyword>
<evidence type="ECO:0000313" key="1">
    <source>
        <dbReference type="EMBL" id="KAJ7383642.1"/>
    </source>
</evidence>
<gene>
    <name evidence="1" type="ORF">OS493_026828</name>
</gene>
<dbReference type="AlphaFoldDB" id="A0A9W9ZL59"/>
<name>A0A9W9ZL59_9CNID</name>
<comment type="caution">
    <text evidence="1">The sequence shown here is derived from an EMBL/GenBank/DDBJ whole genome shotgun (WGS) entry which is preliminary data.</text>
</comment>
<protein>
    <submittedName>
        <fullName evidence="1">Uncharacterized protein</fullName>
    </submittedName>
</protein>
<organism evidence="1 2">
    <name type="scientific">Desmophyllum pertusum</name>
    <dbReference type="NCBI Taxonomy" id="174260"/>
    <lineage>
        <taxon>Eukaryota</taxon>
        <taxon>Metazoa</taxon>
        <taxon>Cnidaria</taxon>
        <taxon>Anthozoa</taxon>
        <taxon>Hexacorallia</taxon>
        <taxon>Scleractinia</taxon>
        <taxon>Caryophylliina</taxon>
        <taxon>Caryophylliidae</taxon>
        <taxon>Desmophyllum</taxon>
    </lineage>
</organism>